<dbReference type="PROSITE" id="PS00052">
    <property type="entry name" value="RIBOSOMAL_S7"/>
    <property type="match status" value="1"/>
</dbReference>
<dbReference type="GO" id="GO:0015935">
    <property type="term" value="C:small ribosomal subunit"/>
    <property type="evidence" value="ECO:0007669"/>
    <property type="project" value="InterPro"/>
</dbReference>
<protein>
    <recommendedName>
        <fullName evidence="6 7">Small ribosomal subunit protein uS7c</fullName>
    </recommendedName>
</protein>
<evidence type="ECO:0000259" key="9">
    <source>
        <dbReference type="Pfam" id="PF00177"/>
    </source>
</evidence>
<dbReference type="GO" id="GO:0003735">
    <property type="term" value="F:structural constituent of ribosome"/>
    <property type="evidence" value="ECO:0007669"/>
    <property type="project" value="InterPro"/>
</dbReference>
<evidence type="ECO:0000313" key="10">
    <source>
        <dbReference type="EMBL" id="AIT93700.1"/>
    </source>
</evidence>
<comment type="function">
    <text evidence="7">One of the primary rRNA binding proteins, it binds directly to 16S rRNA where it nucleates assembly of the head domain of the 30S subunit.</text>
</comment>
<proteinExistence type="inferred from homology"/>
<comment type="subcellular location">
    <subcellularLocation>
        <location evidence="7">Plastid</location>
        <location evidence="7">Chloroplast</location>
    </subcellularLocation>
</comment>
<dbReference type="SUPFAM" id="SSF47973">
    <property type="entry name" value="Ribosomal protein S7"/>
    <property type="match status" value="1"/>
</dbReference>
<evidence type="ECO:0000256" key="2">
    <source>
        <dbReference type="ARBA" id="ARBA00022730"/>
    </source>
</evidence>
<dbReference type="EMBL" id="KM462864">
    <property type="protein sequence ID" value="AIT93700.1"/>
    <property type="molecule type" value="Genomic_DNA"/>
</dbReference>
<dbReference type="RefSeq" id="YP_009105026.1">
    <property type="nucleotide sequence ID" value="NC_025527.1"/>
</dbReference>
<keyword evidence="2 7" id="KW-0699">rRNA-binding</keyword>
<dbReference type="CDD" id="cd14871">
    <property type="entry name" value="uS7_Chloroplast"/>
    <property type="match status" value="1"/>
</dbReference>
<dbReference type="InterPro" id="IPR000235">
    <property type="entry name" value="Ribosomal_uS7"/>
</dbReference>
<dbReference type="GO" id="GO:0019843">
    <property type="term" value="F:rRNA binding"/>
    <property type="evidence" value="ECO:0007669"/>
    <property type="project" value="UniProtKB-UniRule"/>
</dbReference>
<dbReference type="InterPro" id="IPR023798">
    <property type="entry name" value="Ribosomal_uS7_dom"/>
</dbReference>
<dbReference type="InterPro" id="IPR020606">
    <property type="entry name" value="Ribosomal_uS7_CS"/>
</dbReference>
<comment type="similarity">
    <text evidence="1 7 8">Belongs to the universal ribosomal protein uS7 family.</text>
</comment>
<dbReference type="GeneID" id="22158735"/>
<evidence type="ECO:0000256" key="5">
    <source>
        <dbReference type="ARBA" id="ARBA00023274"/>
    </source>
</evidence>
<dbReference type="NCBIfam" id="TIGR01029">
    <property type="entry name" value="rpsG_bact"/>
    <property type="match status" value="1"/>
</dbReference>
<evidence type="ECO:0000256" key="6">
    <source>
        <dbReference type="ARBA" id="ARBA00035151"/>
    </source>
</evidence>
<geneLocation type="chloroplast" evidence="10"/>
<keyword evidence="5 7" id="KW-0687">Ribonucleoprotein</keyword>
<dbReference type="PANTHER" id="PTHR11205">
    <property type="entry name" value="RIBOSOMAL PROTEIN S7"/>
    <property type="match status" value="1"/>
</dbReference>
<reference evidence="10" key="1">
    <citation type="journal article" date="2014" name="BMC Evol. Biol.">
        <title>Chloroplast phylogenomic analysis resolves deep-level relationships within the green algal class Trebouxiophyceae.</title>
        <authorList>
            <person name="Lemieux C."/>
            <person name="Otis C."/>
            <person name="Turmel M."/>
        </authorList>
    </citation>
    <scope>NUCLEOTIDE SEQUENCE</scope>
</reference>
<dbReference type="PIRSF" id="PIRSF002122">
    <property type="entry name" value="RPS7p_RPS7a_RPS5e_RPS7o"/>
    <property type="match status" value="1"/>
</dbReference>
<keyword evidence="10" id="KW-0150">Chloroplast</keyword>
<comment type="subunit">
    <text evidence="7">Part of the 30S ribosomal subunit.</text>
</comment>
<evidence type="ECO:0000256" key="7">
    <source>
        <dbReference type="HAMAP-Rule" id="MF_00480"/>
    </source>
</evidence>
<accession>A0A097KKH9</accession>
<dbReference type="GO" id="GO:0006412">
    <property type="term" value="P:translation"/>
    <property type="evidence" value="ECO:0007669"/>
    <property type="project" value="UniProtKB-UniRule"/>
</dbReference>
<sequence>MSRRESAKKRLLSPDPVYNSQLIHIIVNQLMKRGKKSVAYKLFYDSMNQIKNKTQKDPLKTVEQAIRNATPMLEVKSRRVAGSTQQVPRDVSERRGTALAVRWILSSCRSKSGINMVSKLSTQFLEASRNTGNAVRKKNEMQKMADANKVFARPKY</sequence>
<dbReference type="InterPro" id="IPR005717">
    <property type="entry name" value="Ribosomal_uS7_bac/org-type"/>
</dbReference>
<feature type="domain" description="Small ribosomal subunit protein uS7" evidence="9">
    <location>
        <begin position="2"/>
        <end position="149"/>
    </location>
</feature>
<keyword evidence="10" id="KW-0934">Plastid</keyword>
<dbReference type="FunFam" id="1.10.455.10:FF:000001">
    <property type="entry name" value="30S ribosomal protein S7"/>
    <property type="match status" value="1"/>
</dbReference>
<evidence type="ECO:0000256" key="3">
    <source>
        <dbReference type="ARBA" id="ARBA00022884"/>
    </source>
</evidence>
<dbReference type="Gene3D" id="1.10.455.10">
    <property type="entry name" value="Ribosomal protein S7 domain"/>
    <property type="match status" value="1"/>
</dbReference>
<evidence type="ECO:0000256" key="1">
    <source>
        <dbReference type="ARBA" id="ARBA00007151"/>
    </source>
</evidence>
<keyword evidence="4 7" id="KW-0689">Ribosomal protein</keyword>
<organism evidence="10">
    <name type="scientific">Stichococcus bacillaris</name>
    <dbReference type="NCBI Taxonomy" id="37433"/>
    <lineage>
        <taxon>Eukaryota</taxon>
        <taxon>Viridiplantae</taxon>
        <taxon>Chlorophyta</taxon>
        <taxon>core chlorophytes</taxon>
        <taxon>Trebouxiophyceae</taxon>
        <taxon>Prasiolales</taxon>
        <taxon>Stichococcaceae</taxon>
        <taxon>Stichococcus</taxon>
    </lineage>
</organism>
<dbReference type="HAMAP" id="MF_00480_B">
    <property type="entry name" value="Ribosomal_uS7_B"/>
    <property type="match status" value="1"/>
</dbReference>
<dbReference type="InterPro" id="IPR036823">
    <property type="entry name" value="Ribosomal_uS7_dom_sf"/>
</dbReference>
<name>A0A097KKH9_9CHLO</name>
<evidence type="ECO:0000256" key="8">
    <source>
        <dbReference type="RuleBase" id="RU003619"/>
    </source>
</evidence>
<dbReference type="GO" id="GO:0009507">
    <property type="term" value="C:chloroplast"/>
    <property type="evidence" value="ECO:0007669"/>
    <property type="project" value="UniProtKB-SubCell"/>
</dbReference>
<gene>
    <name evidence="7 10" type="primary">rps7</name>
</gene>
<dbReference type="AlphaFoldDB" id="A0A097KKH9"/>
<keyword evidence="3 7" id="KW-0694">RNA-binding</keyword>
<dbReference type="Pfam" id="PF00177">
    <property type="entry name" value="Ribosomal_S7"/>
    <property type="match status" value="1"/>
</dbReference>
<evidence type="ECO:0000256" key="4">
    <source>
        <dbReference type="ARBA" id="ARBA00022980"/>
    </source>
</evidence>